<dbReference type="Pfam" id="PF00817">
    <property type="entry name" value="IMS"/>
    <property type="match status" value="1"/>
</dbReference>
<evidence type="ECO:0000256" key="7">
    <source>
        <dbReference type="HAMAP-Rule" id="MF_01113"/>
    </source>
</evidence>
<dbReference type="InterPro" id="IPR001126">
    <property type="entry name" value="UmuC"/>
</dbReference>
<dbReference type="NCBIfam" id="NF002677">
    <property type="entry name" value="PRK02406.1"/>
    <property type="match status" value="1"/>
</dbReference>
<dbReference type="Pfam" id="PF11799">
    <property type="entry name" value="IMS_C"/>
    <property type="match status" value="1"/>
</dbReference>
<dbReference type="NCBIfam" id="NF002751">
    <property type="entry name" value="PRK02794.1"/>
    <property type="match status" value="1"/>
</dbReference>
<feature type="binding site" evidence="7">
    <location>
        <position position="53"/>
    </location>
    <ligand>
        <name>Mg(2+)</name>
        <dbReference type="ChEBI" id="CHEBI:18420"/>
    </ligand>
</feature>
<dbReference type="PANTHER" id="PTHR11076:SF33">
    <property type="entry name" value="DNA POLYMERASE KAPPA"/>
    <property type="match status" value="1"/>
</dbReference>
<evidence type="ECO:0000256" key="2">
    <source>
        <dbReference type="ARBA" id="ARBA00011245"/>
    </source>
</evidence>
<dbReference type="CDD" id="cd03586">
    <property type="entry name" value="PolY_Pol_IV_kappa"/>
    <property type="match status" value="1"/>
</dbReference>
<comment type="subcellular location">
    <subcellularLocation>
        <location evidence="7">Cytoplasm</location>
    </subcellularLocation>
</comment>
<dbReference type="GO" id="GO:0003887">
    <property type="term" value="F:DNA-directed DNA polymerase activity"/>
    <property type="evidence" value="ECO:0007669"/>
    <property type="project" value="UniProtKB-EC"/>
</dbReference>
<name>A0ABW1SDK5_9PROT</name>
<evidence type="ECO:0000313" key="10">
    <source>
        <dbReference type="Proteomes" id="UP001596303"/>
    </source>
</evidence>
<evidence type="ECO:0000256" key="5">
    <source>
        <dbReference type="ARBA" id="ARBA00025589"/>
    </source>
</evidence>
<dbReference type="Proteomes" id="UP001596303">
    <property type="component" value="Unassembled WGS sequence"/>
</dbReference>
<dbReference type="InterPro" id="IPR036775">
    <property type="entry name" value="DNA_pol_Y-fam_lit_finger_sf"/>
</dbReference>
<keyword evidence="7 9" id="KW-0808">Transferase</keyword>
<evidence type="ECO:0000256" key="1">
    <source>
        <dbReference type="ARBA" id="ARBA00010945"/>
    </source>
</evidence>
<comment type="similarity">
    <text evidence="1 7">Belongs to the DNA polymerase type-Y family.</text>
</comment>
<dbReference type="Gene3D" id="1.10.150.20">
    <property type="entry name" value="5' to 3' exonuclease, C-terminal subdomain"/>
    <property type="match status" value="1"/>
</dbReference>
<keyword evidence="7" id="KW-0234">DNA repair</keyword>
<dbReference type="Gene3D" id="3.40.1170.60">
    <property type="match status" value="1"/>
</dbReference>
<feature type="active site" evidence="7">
    <location>
        <position position="147"/>
    </location>
</feature>
<dbReference type="SUPFAM" id="SSF100879">
    <property type="entry name" value="Lesion bypass DNA polymerase (Y-family), little finger domain"/>
    <property type="match status" value="1"/>
</dbReference>
<dbReference type="InterPro" id="IPR017961">
    <property type="entry name" value="DNA_pol_Y-fam_little_finger"/>
</dbReference>
<dbReference type="Gene3D" id="3.30.70.270">
    <property type="match status" value="1"/>
</dbReference>
<evidence type="ECO:0000256" key="4">
    <source>
        <dbReference type="ARBA" id="ARBA00022932"/>
    </source>
</evidence>
<comment type="caution">
    <text evidence="9">The sequence shown here is derived from an EMBL/GenBank/DDBJ whole genome shotgun (WGS) entry which is preliminary data.</text>
</comment>
<keyword evidence="7" id="KW-0460">Magnesium</keyword>
<evidence type="ECO:0000313" key="9">
    <source>
        <dbReference type="EMBL" id="MFC6199635.1"/>
    </source>
</evidence>
<keyword evidence="10" id="KW-1185">Reference proteome</keyword>
<dbReference type="Gene3D" id="3.30.1490.100">
    <property type="entry name" value="DNA polymerase, Y-family, little finger domain"/>
    <property type="match status" value="1"/>
</dbReference>
<dbReference type="HAMAP" id="MF_01113">
    <property type="entry name" value="DNApol_IV"/>
    <property type="match status" value="1"/>
</dbReference>
<reference evidence="10" key="1">
    <citation type="journal article" date="2019" name="Int. J. Syst. Evol. Microbiol.">
        <title>The Global Catalogue of Microorganisms (GCM) 10K type strain sequencing project: providing services to taxonomists for standard genome sequencing and annotation.</title>
        <authorList>
            <consortium name="The Broad Institute Genomics Platform"/>
            <consortium name="The Broad Institute Genome Sequencing Center for Infectious Disease"/>
            <person name="Wu L."/>
            <person name="Ma J."/>
        </authorList>
    </citation>
    <scope>NUCLEOTIDE SEQUENCE [LARGE SCALE GENOMIC DNA]</scope>
    <source>
        <strain evidence="10">CGMCC-1.15741</strain>
    </source>
</reference>
<keyword evidence="3 7" id="KW-0515">Mutator protein</keyword>
<gene>
    <name evidence="7" type="primary">dinB</name>
    <name evidence="9" type="ORF">ACFQDM_16255</name>
</gene>
<keyword evidence="7" id="KW-0227">DNA damage</keyword>
<dbReference type="EMBL" id="JBHSSW010000066">
    <property type="protein sequence ID" value="MFC6199635.1"/>
    <property type="molecule type" value="Genomic_DNA"/>
</dbReference>
<sequence length="444" mass="49363">MPASYDNKFSENHVALCRKCAKTFVYSKSCPQCGTPPYLAHPELESLGVAHMDCDAFFAAIEKRDNPDLLHKPVIIGGGKRGVVATACYTARLYGVRSAMPMFKALKACPDAVVVPPNFDKYKAASQEIRRRMDRLTPLVQQVSIDEAYLDLSGTSRLHNRSAAELLCDLQNEIASDIGITVSIGLSFNKFLAKSASELDKPRGFAVIGREEVKDFLSDKSVDFIHGVGPALARQVRGKGYETLSDIQRTDLKMLIRQFGETGQWLHERANGVDKRPVDPNTERKSVSSETTFFEDIRDLDQLEDHLWFLSEKTAFRAKQAGVQGRVITLKLKTADFKTRTRRLSLHDATQLARIIFQRGRDLLRKEVDGTAFRLLGIGISELEPAQADIADLIDPGALKRADAERAADKAKLKFGKHIVTTGRGMRLLAEKAAKRNSDTKDKT</sequence>
<accession>A0ABW1SDK5</accession>
<dbReference type="InterPro" id="IPR022880">
    <property type="entry name" value="DNApol_IV"/>
</dbReference>
<comment type="cofactor">
    <cofactor evidence="7">
        <name>Mg(2+)</name>
        <dbReference type="ChEBI" id="CHEBI:18420"/>
    </cofactor>
    <text evidence="7">Binds 2 magnesium ions per subunit.</text>
</comment>
<keyword evidence="7" id="KW-0235">DNA replication</keyword>
<protein>
    <recommendedName>
        <fullName evidence="7">DNA polymerase IV</fullName>
        <shortName evidence="7">Pol IV</shortName>
        <ecNumber evidence="7">2.7.7.7</ecNumber>
    </recommendedName>
</protein>
<feature type="binding site" evidence="7">
    <location>
        <position position="146"/>
    </location>
    <ligand>
        <name>Mg(2+)</name>
        <dbReference type="ChEBI" id="CHEBI:18420"/>
    </ligand>
</feature>
<evidence type="ECO:0000256" key="6">
    <source>
        <dbReference type="ARBA" id="ARBA00049244"/>
    </source>
</evidence>
<dbReference type="InterPro" id="IPR043128">
    <property type="entry name" value="Rev_trsase/Diguanyl_cyclase"/>
</dbReference>
<feature type="site" description="Substrate discrimination" evidence="7">
    <location>
        <position position="58"/>
    </location>
</feature>
<dbReference type="InterPro" id="IPR043502">
    <property type="entry name" value="DNA/RNA_pol_sf"/>
</dbReference>
<dbReference type="InterPro" id="IPR050116">
    <property type="entry name" value="DNA_polymerase-Y"/>
</dbReference>
<keyword evidence="7 9" id="KW-0548">Nucleotidyltransferase</keyword>
<proteinExistence type="inferred from homology"/>
<comment type="subunit">
    <text evidence="2 7">Monomer.</text>
</comment>
<comment type="catalytic activity">
    <reaction evidence="6 7">
        <text>DNA(n) + a 2'-deoxyribonucleoside 5'-triphosphate = DNA(n+1) + diphosphate</text>
        <dbReference type="Rhea" id="RHEA:22508"/>
        <dbReference type="Rhea" id="RHEA-COMP:17339"/>
        <dbReference type="Rhea" id="RHEA-COMP:17340"/>
        <dbReference type="ChEBI" id="CHEBI:33019"/>
        <dbReference type="ChEBI" id="CHEBI:61560"/>
        <dbReference type="ChEBI" id="CHEBI:173112"/>
        <dbReference type="EC" id="2.7.7.7"/>
    </reaction>
</comment>
<feature type="domain" description="UmuC" evidence="8">
    <location>
        <begin position="49"/>
        <end position="229"/>
    </location>
</feature>
<dbReference type="SUPFAM" id="SSF56672">
    <property type="entry name" value="DNA/RNA polymerases"/>
    <property type="match status" value="1"/>
</dbReference>
<evidence type="ECO:0000256" key="3">
    <source>
        <dbReference type="ARBA" id="ARBA00022457"/>
    </source>
</evidence>
<dbReference type="PANTHER" id="PTHR11076">
    <property type="entry name" value="DNA REPAIR POLYMERASE UMUC / TRANSFERASE FAMILY MEMBER"/>
    <property type="match status" value="1"/>
</dbReference>
<keyword evidence="4 7" id="KW-0239">DNA-directed DNA polymerase</keyword>
<keyword evidence="7" id="KW-0479">Metal-binding</keyword>
<keyword evidence="7" id="KW-0238">DNA-binding</keyword>
<comment type="function">
    <text evidence="5 7">Poorly processive, error-prone DNA polymerase involved in untargeted mutagenesis. Copies undamaged DNA at stalled replication forks, which arise in vivo from mismatched or misaligned primer ends. These misaligned primers can be extended by PolIV. Exhibits no 3'-5' exonuclease (proofreading) activity. May be involved in translesional synthesis, in conjunction with the beta clamp from PolIII.</text>
</comment>
<dbReference type="RefSeq" id="WP_377380858.1">
    <property type="nucleotide sequence ID" value="NZ_JBHSSW010000066.1"/>
</dbReference>
<evidence type="ECO:0000259" key="8">
    <source>
        <dbReference type="PROSITE" id="PS50173"/>
    </source>
</evidence>
<dbReference type="PROSITE" id="PS50173">
    <property type="entry name" value="UMUC"/>
    <property type="match status" value="1"/>
</dbReference>
<organism evidence="9 10">
    <name type="scientific">Ponticaulis profundi</name>
    <dbReference type="NCBI Taxonomy" id="2665222"/>
    <lineage>
        <taxon>Bacteria</taxon>
        <taxon>Pseudomonadati</taxon>
        <taxon>Pseudomonadota</taxon>
        <taxon>Alphaproteobacteria</taxon>
        <taxon>Hyphomonadales</taxon>
        <taxon>Hyphomonadaceae</taxon>
        <taxon>Ponticaulis</taxon>
    </lineage>
</organism>
<dbReference type="EC" id="2.7.7.7" evidence="7"/>
<keyword evidence="7" id="KW-0963">Cytoplasm</keyword>